<evidence type="ECO:0000313" key="2">
    <source>
        <dbReference type="Proteomes" id="UP000229897"/>
    </source>
</evidence>
<accession>A0A2D2DTK5</accession>
<name>A0A2D2DTK5_9BURK</name>
<reference evidence="1" key="1">
    <citation type="submission" date="2017-10" db="EMBL/GenBank/DDBJ databases">
        <title>Massilia psychrophilum sp. nov., a novel purple-pigmented bacterium isolated from Tianshan glacier, Xinjiang Municipality, China.</title>
        <authorList>
            <person name="Wang H."/>
        </authorList>
    </citation>
    <scope>NUCLEOTIDE SEQUENCE [LARGE SCALE GENOMIC DNA]</scope>
    <source>
        <strain evidence="1">B2</strain>
    </source>
</reference>
<dbReference type="KEGG" id="mass:CR152_30205"/>
<protein>
    <submittedName>
        <fullName evidence="1">Uncharacterized protein</fullName>
    </submittedName>
</protein>
<dbReference type="Proteomes" id="UP000229897">
    <property type="component" value="Chromosome"/>
</dbReference>
<proteinExistence type="predicted"/>
<keyword evidence="2" id="KW-1185">Reference proteome</keyword>
<gene>
    <name evidence="1" type="ORF">CR152_30205</name>
</gene>
<evidence type="ECO:0000313" key="1">
    <source>
        <dbReference type="EMBL" id="ATQ78309.1"/>
    </source>
</evidence>
<dbReference type="EMBL" id="CP024608">
    <property type="protein sequence ID" value="ATQ78309.1"/>
    <property type="molecule type" value="Genomic_DNA"/>
</dbReference>
<sequence length="77" mass="8475">MNDQNDITTPPVRTRTPGARLATITAVPALTRDEKHILELFRETTDQKLLLSTAAVCVSHNPRHQRPVLHLVRGGGA</sequence>
<dbReference type="RefSeq" id="WP_099881220.1">
    <property type="nucleotide sequence ID" value="NZ_CP024608.1"/>
</dbReference>
<dbReference type="AlphaFoldDB" id="A0A2D2DTK5"/>
<organism evidence="1 2">
    <name type="scientific">Massilia violaceinigra</name>
    <dbReference type="NCBI Taxonomy" id="2045208"/>
    <lineage>
        <taxon>Bacteria</taxon>
        <taxon>Pseudomonadati</taxon>
        <taxon>Pseudomonadota</taxon>
        <taxon>Betaproteobacteria</taxon>
        <taxon>Burkholderiales</taxon>
        <taxon>Oxalobacteraceae</taxon>
        <taxon>Telluria group</taxon>
        <taxon>Massilia</taxon>
    </lineage>
</organism>